<feature type="transmembrane region" description="Helical" evidence="10">
    <location>
        <begin position="21"/>
        <end position="42"/>
    </location>
</feature>
<keyword evidence="12" id="KW-0282">Flagellum</keyword>
<dbReference type="GO" id="GO:0005886">
    <property type="term" value="C:plasma membrane"/>
    <property type="evidence" value="ECO:0007669"/>
    <property type="project" value="UniProtKB-SubCell"/>
</dbReference>
<evidence type="ECO:0000256" key="6">
    <source>
        <dbReference type="ARBA" id="ARBA00022692"/>
    </source>
</evidence>
<dbReference type="RefSeq" id="WP_179634169.1">
    <property type="nucleotide sequence ID" value="NZ_CAXYYM010000056.1"/>
</dbReference>
<accession>A0A7Y9QXN6</accession>
<evidence type="ECO:0000256" key="8">
    <source>
        <dbReference type="ARBA" id="ARBA00022989"/>
    </source>
</evidence>
<keyword evidence="4" id="KW-1003">Cell membrane</keyword>
<evidence type="ECO:0000256" key="4">
    <source>
        <dbReference type="ARBA" id="ARBA00022475"/>
    </source>
</evidence>
<evidence type="ECO:0000256" key="9">
    <source>
        <dbReference type="ARBA" id="ARBA00023136"/>
    </source>
</evidence>
<evidence type="ECO:0000256" key="7">
    <source>
        <dbReference type="ARBA" id="ARBA00022779"/>
    </source>
</evidence>
<proteinExistence type="inferred from homology"/>
<comment type="caution">
    <text evidence="12">The sequence shown here is derived from an EMBL/GenBank/DDBJ whole genome shotgun (WGS) entry which is preliminary data.</text>
</comment>
<dbReference type="GO" id="GO:0071978">
    <property type="term" value="P:bacterial-type flagellum-dependent swarming motility"/>
    <property type="evidence" value="ECO:0007669"/>
    <property type="project" value="TreeGrafter"/>
</dbReference>
<sequence>MSAAAASAETTVAKKKGSKKLWIIVGVVLLLVAGGGGGYVMMKRKADAAAAEAEGGGHGDAAEAAPARKPHKRDAHTPPAYLPLDPFVVNLADRDSDRYAQIGITLEIDDAKFADEMKTYMPAIRNAILMILSHKTAADMLGREGKEMLAAEIAREAVRPLGINIEAESDDDSASSKKKRRAAPVYNPVQQVHFSSFIVQ</sequence>
<evidence type="ECO:0000256" key="1">
    <source>
        <dbReference type="ARBA" id="ARBA00002254"/>
    </source>
</evidence>
<evidence type="ECO:0000313" key="12">
    <source>
        <dbReference type="EMBL" id="NYG33400.1"/>
    </source>
</evidence>
<protein>
    <recommendedName>
        <fullName evidence="10">Flagellar protein FliL</fullName>
    </recommendedName>
</protein>
<dbReference type="PANTHER" id="PTHR35091">
    <property type="entry name" value="FLAGELLAR PROTEIN FLIL"/>
    <property type="match status" value="1"/>
</dbReference>
<evidence type="ECO:0000256" key="11">
    <source>
        <dbReference type="SAM" id="MobiDB-lite"/>
    </source>
</evidence>
<keyword evidence="7 10" id="KW-0283">Flagellar rotation</keyword>
<dbReference type="EMBL" id="JACCFH010000001">
    <property type="protein sequence ID" value="NYG33400.1"/>
    <property type="molecule type" value="Genomic_DNA"/>
</dbReference>
<evidence type="ECO:0000256" key="10">
    <source>
        <dbReference type="RuleBase" id="RU364125"/>
    </source>
</evidence>
<dbReference type="Pfam" id="PF03748">
    <property type="entry name" value="FliL"/>
    <property type="match status" value="1"/>
</dbReference>
<dbReference type="PANTHER" id="PTHR35091:SF2">
    <property type="entry name" value="FLAGELLAR PROTEIN FLIL"/>
    <property type="match status" value="1"/>
</dbReference>
<keyword evidence="10" id="KW-0997">Cell inner membrane</keyword>
<name>A0A7Y9QXN6_9BURK</name>
<keyword evidence="5 10" id="KW-0145">Chemotaxis</keyword>
<reference evidence="12 13" key="1">
    <citation type="submission" date="2020-07" db="EMBL/GenBank/DDBJ databases">
        <title>Genomic Encyclopedia of Archaeal and Bacterial Type Strains, Phase II (KMG-II): from individual species to whole genera.</title>
        <authorList>
            <person name="Goeker M."/>
        </authorList>
    </citation>
    <scope>NUCLEOTIDE SEQUENCE [LARGE SCALE GENOMIC DNA]</scope>
    <source>
        <strain evidence="12 13">DSM 21226</strain>
    </source>
</reference>
<evidence type="ECO:0000256" key="2">
    <source>
        <dbReference type="ARBA" id="ARBA00004162"/>
    </source>
</evidence>
<dbReference type="Proteomes" id="UP000518288">
    <property type="component" value="Unassembled WGS sequence"/>
</dbReference>
<evidence type="ECO:0000313" key="13">
    <source>
        <dbReference type="Proteomes" id="UP000518288"/>
    </source>
</evidence>
<evidence type="ECO:0000256" key="5">
    <source>
        <dbReference type="ARBA" id="ARBA00022500"/>
    </source>
</evidence>
<keyword evidence="6 10" id="KW-0812">Transmembrane</keyword>
<keyword evidence="12" id="KW-0969">Cilium</keyword>
<comment type="similarity">
    <text evidence="3 10">Belongs to the FliL family.</text>
</comment>
<evidence type="ECO:0000256" key="3">
    <source>
        <dbReference type="ARBA" id="ARBA00008281"/>
    </source>
</evidence>
<comment type="subcellular location">
    <subcellularLocation>
        <location evidence="10">Cell inner membrane</location>
    </subcellularLocation>
    <subcellularLocation>
        <location evidence="2">Cell membrane</location>
        <topology evidence="2">Single-pass membrane protein</topology>
    </subcellularLocation>
</comment>
<dbReference type="InterPro" id="IPR005503">
    <property type="entry name" value="FliL"/>
</dbReference>
<dbReference type="AlphaFoldDB" id="A0A7Y9QXN6"/>
<comment type="function">
    <text evidence="1 10">Controls the rotational direction of flagella during chemotaxis.</text>
</comment>
<dbReference type="GO" id="GO:0006935">
    <property type="term" value="P:chemotaxis"/>
    <property type="evidence" value="ECO:0007669"/>
    <property type="project" value="UniProtKB-KW"/>
</dbReference>
<keyword evidence="8 10" id="KW-1133">Transmembrane helix</keyword>
<organism evidence="12 13">
    <name type="scientific">Sphaerotilus montanus</name>
    <dbReference type="NCBI Taxonomy" id="522889"/>
    <lineage>
        <taxon>Bacteria</taxon>
        <taxon>Pseudomonadati</taxon>
        <taxon>Pseudomonadota</taxon>
        <taxon>Betaproteobacteria</taxon>
        <taxon>Burkholderiales</taxon>
        <taxon>Sphaerotilaceae</taxon>
        <taxon>Sphaerotilus</taxon>
    </lineage>
</organism>
<keyword evidence="9 10" id="KW-0472">Membrane</keyword>
<keyword evidence="13" id="KW-1185">Reference proteome</keyword>
<keyword evidence="12" id="KW-0966">Cell projection</keyword>
<dbReference type="GO" id="GO:0009425">
    <property type="term" value="C:bacterial-type flagellum basal body"/>
    <property type="evidence" value="ECO:0007669"/>
    <property type="project" value="InterPro"/>
</dbReference>
<gene>
    <name evidence="12" type="ORF">BDD16_002386</name>
</gene>
<feature type="region of interest" description="Disordered" evidence="11">
    <location>
        <begin position="54"/>
        <end position="79"/>
    </location>
</feature>